<dbReference type="InterPro" id="IPR026444">
    <property type="entry name" value="Secre_tail"/>
</dbReference>
<feature type="domain" description="Right handed beta helix" evidence="3">
    <location>
        <begin position="146"/>
        <end position="329"/>
    </location>
</feature>
<evidence type="ECO:0000313" key="6">
    <source>
        <dbReference type="Proteomes" id="UP000249542"/>
    </source>
</evidence>
<dbReference type="AlphaFoldDB" id="A0A2W7HYB8"/>
<evidence type="ECO:0000256" key="1">
    <source>
        <dbReference type="ARBA" id="ARBA00022729"/>
    </source>
</evidence>
<feature type="chain" id="PRO_5015899336" evidence="2">
    <location>
        <begin position="20"/>
        <end position="489"/>
    </location>
</feature>
<dbReference type="NCBIfam" id="TIGR04183">
    <property type="entry name" value="Por_Secre_tail"/>
    <property type="match status" value="1"/>
</dbReference>
<dbReference type="InterPro" id="IPR012334">
    <property type="entry name" value="Pectin_lyas_fold"/>
</dbReference>
<dbReference type="Pfam" id="PF18962">
    <property type="entry name" value="Por_Secre_tail"/>
    <property type="match status" value="1"/>
</dbReference>
<dbReference type="Proteomes" id="UP000249542">
    <property type="component" value="Unassembled WGS sequence"/>
</dbReference>
<dbReference type="SUPFAM" id="SSF51126">
    <property type="entry name" value="Pectin lyase-like"/>
    <property type="match status" value="1"/>
</dbReference>
<dbReference type="RefSeq" id="WP_111541316.1">
    <property type="nucleotide sequence ID" value="NZ_QKYV01000005.1"/>
</dbReference>
<keyword evidence="1 2" id="KW-0732">Signal</keyword>
<evidence type="ECO:0000259" key="4">
    <source>
        <dbReference type="Pfam" id="PF18962"/>
    </source>
</evidence>
<gene>
    <name evidence="5" type="ORF">LX95_02033</name>
</gene>
<feature type="signal peptide" evidence="2">
    <location>
        <begin position="1"/>
        <end position="19"/>
    </location>
</feature>
<name>A0A2W7HYB8_9FLAO</name>
<evidence type="ECO:0000259" key="3">
    <source>
        <dbReference type="Pfam" id="PF13229"/>
    </source>
</evidence>
<protein>
    <submittedName>
        <fullName evidence="5">Putative secreted protein (Por secretion system target)</fullName>
    </submittedName>
</protein>
<proteinExistence type="predicted"/>
<dbReference type="InterPro" id="IPR011050">
    <property type="entry name" value="Pectin_lyase_fold/virulence"/>
</dbReference>
<organism evidence="5 6">
    <name type="scientific">Mesonia algae</name>
    <dbReference type="NCBI Taxonomy" id="213248"/>
    <lineage>
        <taxon>Bacteria</taxon>
        <taxon>Pseudomonadati</taxon>
        <taxon>Bacteroidota</taxon>
        <taxon>Flavobacteriia</taxon>
        <taxon>Flavobacteriales</taxon>
        <taxon>Flavobacteriaceae</taxon>
        <taxon>Mesonia</taxon>
    </lineage>
</organism>
<dbReference type="InterPro" id="IPR006626">
    <property type="entry name" value="PbH1"/>
</dbReference>
<evidence type="ECO:0000256" key="2">
    <source>
        <dbReference type="SAM" id="SignalP"/>
    </source>
</evidence>
<reference evidence="5 6" key="1">
    <citation type="submission" date="2018-06" db="EMBL/GenBank/DDBJ databases">
        <title>Genomic Encyclopedia of Archaeal and Bacterial Type Strains, Phase II (KMG-II): from individual species to whole genera.</title>
        <authorList>
            <person name="Goeker M."/>
        </authorList>
    </citation>
    <scope>NUCLEOTIDE SEQUENCE [LARGE SCALE GENOMIC DNA]</scope>
    <source>
        <strain evidence="5 6">DSM 15361</strain>
    </source>
</reference>
<evidence type="ECO:0000313" key="5">
    <source>
        <dbReference type="EMBL" id="PZW39671.1"/>
    </source>
</evidence>
<keyword evidence="6" id="KW-1185">Reference proteome</keyword>
<comment type="caution">
    <text evidence="5">The sequence shown here is derived from an EMBL/GenBank/DDBJ whole genome shotgun (WGS) entry which is preliminary data.</text>
</comment>
<dbReference type="Pfam" id="PF13229">
    <property type="entry name" value="Beta_helix"/>
    <property type="match status" value="1"/>
</dbReference>
<accession>A0A2W7HYB8</accession>
<feature type="domain" description="Secretion system C-terminal sorting" evidence="4">
    <location>
        <begin position="420"/>
        <end position="488"/>
    </location>
</feature>
<dbReference type="InterPro" id="IPR039448">
    <property type="entry name" value="Beta_helix"/>
</dbReference>
<dbReference type="EMBL" id="QKYV01000005">
    <property type="protein sequence ID" value="PZW39671.1"/>
    <property type="molecule type" value="Genomic_DNA"/>
</dbReference>
<dbReference type="Gene3D" id="2.160.20.10">
    <property type="entry name" value="Single-stranded right-handed beta-helix, Pectin lyase-like"/>
    <property type="match status" value="1"/>
</dbReference>
<sequence>MKKITTLFLFLACTLIVSAQSYTTPNIGGNYDLNDILNLSPSTLSYNGTEYTLTEDLIIAPTDTFTISTPETLNIAADILITIEGFFTCDAGNDQIVIKAVDNTNPYEGFRFEQNADVLINNTSITYGGGLKVITPNFTLTESFLSNNVSGVATGAVVSLSNGAPLIENNNFTYNDLPAISSGANQTVSATIKGNYLEGNSQSNLNRPQINMGATGIDTLRITNNTILGDTSLDLIGGIAIANILGGEVRAIIDNNTITNNRYGITIAGGNSFAYIRNNIIEDNNTQNLPFSGGSGISLNSNAETQTVVARNNEIRNNLWGITLIGEASIDLGTLNDPGDNIFSENGNNGVVYALYNNTDNTIQAVYNCWEEDITLSDANAVEPYIFHQTDDASLGEVIFTPFTCADFSASSNETLQINVYPNPSFGNFSIENTQNFQQLTIYNLNGKKIKTFSLTNNLNEINTDLSSGLYLLEFKNNKKKAFTKLIIQ</sequence>
<dbReference type="SMART" id="SM00710">
    <property type="entry name" value="PbH1"/>
    <property type="match status" value="5"/>
</dbReference>